<dbReference type="AlphaFoldDB" id="A0A0D0LK99"/>
<proteinExistence type="predicted"/>
<comment type="caution">
    <text evidence="2">The sequence shown here is derived from an EMBL/GenBank/DDBJ whole genome shotgun (WGS) entry which is preliminary data.</text>
</comment>
<name>A0A0D0LK99_VARPD</name>
<feature type="signal peptide" evidence="1">
    <location>
        <begin position="1"/>
        <end position="22"/>
    </location>
</feature>
<organism evidence="2 3">
    <name type="scientific">Variovorax paradoxus</name>
    <dbReference type="NCBI Taxonomy" id="34073"/>
    <lineage>
        <taxon>Bacteria</taxon>
        <taxon>Pseudomonadati</taxon>
        <taxon>Pseudomonadota</taxon>
        <taxon>Betaproteobacteria</taxon>
        <taxon>Burkholderiales</taxon>
        <taxon>Comamonadaceae</taxon>
        <taxon>Variovorax</taxon>
    </lineage>
</organism>
<evidence type="ECO:0008006" key="4">
    <source>
        <dbReference type="Google" id="ProtNLM"/>
    </source>
</evidence>
<gene>
    <name evidence="2" type="ORF">RT97_28775</name>
</gene>
<evidence type="ECO:0000313" key="3">
    <source>
        <dbReference type="Proteomes" id="UP000032067"/>
    </source>
</evidence>
<evidence type="ECO:0000313" key="2">
    <source>
        <dbReference type="EMBL" id="KIQ19084.1"/>
    </source>
</evidence>
<protein>
    <recommendedName>
        <fullName evidence="4">Rap1a immunity protein domain-containing protein</fullName>
    </recommendedName>
</protein>
<dbReference type="EMBL" id="JXQQ01000110">
    <property type="protein sequence ID" value="KIQ19084.1"/>
    <property type="molecule type" value="Genomic_DNA"/>
</dbReference>
<dbReference type="OrthoDB" id="7284504at2"/>
<sequence>MKLMFTVAGAALLLLSAWSSFAAEPVKFSKDEKALQKAVSDTEMCFHFAGEFNGDGSARDKEINRMQRKHCGKAGQQLLQKAWRANPQDARLYPAVLMLNSLGTEFLSKAEVARLCAVAKTELVCQ</sequence>
<keyword evidence="1" id="KW-0732">Signal</keyword>
<dbReference type="Proteomes" id="UP000032067">
    <property type="component" value="Unassembled WGS sequence"/>
</dbReference>
<reference evidence="2 3" key="1">
    <citation type="submission" date="2014-12" db="EMBL/GenBank/DDBJ databases">
        <title>16Stimator: statistical estimation of ribosomal gene copy numbers from draft genome assemblies.</title>
        <authorList>
            <person name="Perisin M.A."/>
            <person name="Vetter M."/>
            <person name="Gilbert J.A."/>
            <person name="Bergelson J."/>
        </authorList>
    </citation>
    <scope>NUCLEOTIDE SEQUENCE [LARGE SCALE GENOMIC DNA]</scope>
    <source>
        <strain evidence="2 3">MEDvA23</strain>
    </source>
</reference>
<dbReference type="RefSeq" id="WP_042582279.1">
    <property type="nucleotide sequence ID" value="NZ_JXQQ01000110.1"/>
</dbReference>
<accession>A0A0D0LK99</accession>
<feature type="chain" id="PRO_5002233034" description="Rap1a immunity protein domain-containing protein" evidence="1">
    <location>
        <begin position="23"/>
        <end position="126"/>
    </location>
</feature>
<evidence type="ECO:0000256" key="1">
    <source>
        <dbReference type="SAM" id="SignalP"/>
    </source>
</evidence>